<sequence length="93" mass="10658">MGGKKVTVRYATRLPEYMEQKMTTESHQQMSHSLTHASCTSPNKGRRLTHQSRHTCHSRGSPEGSSQEVLKMEKEERENEQKVSGTKAVKEDW</sequence>
<evidence type="ECO:0000313" key="2">
    <source>
        <dbReference type="EMBL" id="KAK3865543.1"/>
    </source>
</evidence>
<keyword evidence="3" id="KW-1185">Reference proteome</keyword>
<protein>
    <submittedName>
        <fullName evidence="2">Uncharacterized protein</fullName>
    </submittedName>
</protein>
<evidence type="ECO:0000256" key="1">
    <source>
        <dbReference type="SAM" id="MobiDB-lite"/>
    </source>
</evidence>
<comment type="caution">
    <text evidence="2">The sequence shown here is derived from an EMBL/GenBank/DDBJ whole genome shotgun (WGS) entry which is preliminary data.</text>
</comment>
<reference evidence="2" key="1">
    <citation type="submission" date="2023-10" db="EMBL/GenBank/DDBJ databases">
        <title>Genome assemblies of two species of porcelain crab, Petrolisthes cinctipes and Petrolisthes manimaculis (Anomura: Porcellanidae).</title>
        <authorList>
            <person name="Angst P."/>
        </authorList>
    </citation>
    <scope>NUCLEOTIDE SEQUENCE</scope>
    <source>
        <strain evidence="2">PB745_01</strain>
        <tissue evidence="2">Gill</tissue>
    </source>
</reference>
<feature type="compositionally biased region" description="Basic and acidic residues" evidence="1">
    <location>
        <begin position="70"/>
        <end position="81"/>
    </location>
</feature>
<organism evidence="2 3">
    <name type="scientific">Petrolisthes cinctipes</name>
    <name type="common">Flat porcelain crab</name>
    <dbReference type="NCBI Taxonomy" id="88211"/>
    <lineage>
        <taxon>Eukaryota</taxon>
        <taxon>Metazoa</taxon>
        <taxon>Ecdysozoa</taxon>
        <taxon>Arthropoda</taxon>
        <taxon>Crustacea</taxon>
        <taxon>Multicrustacea</taxon>
        <taxon>Malacostraca</taxon>
        <taxon>Eumalacostraca</taxon>
        <taxon>Eucarida</taxon>
        <taxon>Decapoda</taxon>
        <taxon>Pleocyemata</taxon>
        <taxon>Anomura</taxon>
        <taxon>Galatheoidea</taxon>
        <taxon>Porcellanidae</taxon>
        <taxon>Petrolisthes</taxon>
    </lineage>
</organism>
<accession>A0AAE1F1K4</accession>
<feature type="region of interest" description="Disordered" evidence="1">
    <location>
        <begin position="22"/>
        <end position="93"/>
    </location>
</feature>
<gene>
    <name evidence="2" type="ORF">Pcinc_028853</name>
</gene>
<dbReference type="Proteomes" id="UP001286313">
    <property type="component" value="Unassembled WGS sequence"/>
</dbReference>
<name>A0AAE1F1K4_PETCI</name>
<feature type="compositionally biased region" description="Basic residues" evidence="1">
    <location>
        <begin position="44"/>
        <end position="57"/>
    </location>
</feature>
<proteinExistence type="predicted"/>
<dbReference type="EMBL" id="JAWQEG010003566">
    <property type="protein sequence ID" value="KAK3865543.1"/>
    <property type="molecule type" value="Genomic_DNA"/>
</dbReference>
<feature type="compositionally biased region" description="Polar residues" evidence="1">
    <location>
        <begin position="25"/>
        <end position="43"/>
    </location>
</feature>
<evidence type="ECO:0000313" key="3">
    <source>
        <dbReference type="Proteomes" id="UP001286313"/>
    </source>
</evidence>
<dbReference type="AlphaFoldDB" id="A0AAE1F1K4"/>